<dbReference type="AlphaFoldDB" id="A0AAX6PAU7"/>
<keyword evidence="2" id="KW-1185">Reference proteome</keyword>
<sequence length="147" mass="15352">MSTEAPRPQPRPQPRQQRAGVRPSAPLDSKQSHPKCSPFVNPDSPTFGASPGPERVPPPSSCSVLSFPHVSLVHPHSAQGPSEASVRSHGPELRSAAPACLDLPAGTPQSPQRSVAGLLVSVVSSSSPPQGLLPDSKDPCFIPRRAL</sequence>
<organism evidence="2 3">
    <name type="scientific">Heterocephalus glaber</name>
    <name type="common">Naked mole rat</name>
    <dbReference type="NCBI Taxonomy" id="10181"/>
    <lineage>
        <taxon>Eukaryota</taxon>
        <taxon>Metazoa</taxon>
        <taxon>Chordata</taxon>
        <taxon>Craniata</taxon>
        <taxon>Vertebrata</taxon>
        <taxon>Euteleostomi</taxon>
        <taxon>Mammalia</taxon>
        <taxon>Eutheria</taxon>
        <taxon>Euarchontoglires</taxon>
        <taxon>Glires</taxon>
        <taxon>Rodentia</taxon>
        <taxon>Hystricomorpha</taxon>
        <taxon>Bathyergidae</taxon>
        <taxon>Heterocephalus</taxon>
    </lineage>
</organism>
<feature type="region of interest" description="Disordered" evidence="1">
    <location>
        <begin position="1"/>
        <end position="147"/>
    </location>
</feature>
<dbReference type="GeneID" id="101719584"/>
<evidence type="ECO:0000313" key="3">
    <source>
        <dbReference type="RefSeq" id="XP_004847497.1"/>
    </source>
</evidence>
<evidence type="ECO:0000256" key="1">
    <source>
        <dbReference type="SAM" id="MobiDB-lite"/>
    </source>
</evidence>
<dbReference type="RefSeq" id="XP_004847497.1">
    <property type="nucleotide sequence ID" value="XM_004847440.3"/>
</dbReference>
<feature type="compositionally biased region" description="Low complexity" evidence="1">
    <location>
        <begin position="114"/>
        <end position="134"/>
    </location>
</feature>
<dbReference type="Proteomes" id="UP000694906">
    <property type="component" value="Unplaced"/>
</dbReference>
<protein>
    <submittedName>
        <fullName evidence="3">Uncharacterized protein LOC101719584 isoform X2</fullName>
    </submittedName>
</protein>
<evidence type="ECO:0000313" key="2">
    <source>
        <dbReference type="Proteomes" id="UP000694906"/>
    </source>
</evidence>
<name>A0AAX6PAU7_HETGA</name>
<dbReference type="KEGG" id="hgl:101719584"/>
<reference evidence="3" key="1">
    <citation type="submission" date="2025-08" db="UniProtKB">
        <authorList>
            <consortium name="RefSeq"/>
        </authorList>
    </citation>
    <scope>IDENTIFICATION</scope>
</reference>
<accession>A0AAX6PAU7</accession>
<gene>
    <name evidence="3" type="primary">LOC101719584</name>
</gene>
<proteinExistence type="predicted"/>